<keyword evidence="3" id="KW-1185">Reference proteome</keyword>
<evidence type="ECO:0000313" key="2">
    <source>
        <dbReference type="EMBL" id="GAY72655.1"/>
    </source>
</evidence>
<feature type="compositionally biased region" description="Polar residues" evidence="1">
    <location>
        <begin position="88"/>
        <end position="103"/>
    </location>
</feature>
<dbReference type="SUPFAM" id="SSF52540">
    <property type="entry name" value="P-loop containing nucleoside triphosphate hydrolases"/>
    <property type="match status" value="1"/>
</dbReference>
<dbReference type="GO" id="GO:0005524">
    <property type="term" value="F:ATP binding"/>
    <property type="evidence" value="ECO:0007669"/>
    <property type="project" value="UniProtKB-KW"/>
</dbReference>
<proteinExistence type="predicted"/>
<evidence type="ECO:0000313" key="3">
    <source>
        <dbReference type="Proteomes" id="UP000286974"/>
    </source>
</evidence>
<organism evidence="2 3">
    <name type="scientific">Lentilactobacillus kosonis</name>
    <dbReference type="NCBI Taxonomy" id="2810561"/>
    <lineage>
        <taxon>Bacteria</taxon>
        <taxon>Bacillati</taxon>
        <taxon>Bacillota</taxon>
        <taxon>Bacilli</taxon>
        <taxon>Lactobacillales</taxon>
        <taxon>Lactobacillaceae</taxon>
        <taxon>Lentilactobacillus</taxon>
    </lineage>
</organism>
<dbReference type="Gene3D" id="3.40.50.300">
    <property type="entry name" value="P-loop containing nucleotide triphosphate hydrolases"/>
    <property type="match status" value="1"/>
</dbReference>
<evidence type="ECO:0000256" key="1">
    <source>
        <dbReference type="SAM" id="MobiDB-lite"/>
    </source>
</evidence>
<keyword evidence="2" id="KW-0067">ATP-binding</keyword>
<sequence>MQHNNFLILDEPTNHLDIDSREVLERALKDFEGTILFVSHDRYFINQLATATVEISATGSKIYLGNYDYYIDKKAEQLAYKEREEQQSKSIANVQTQNVSSDKQYYENNKESSKAASKTKP</sequence>
<dbReference type="InterPro" id="IPR027417">
    <property type="entry name" value="P-loop_NTPase"/>
</dbReference>
<accession>A0A401FJU4</accession>
<dbReference type="EMBL" id="BEXA01000002">
    <property type="protein sequence ID" value="GAY72655.1"/>
    <property type="molecule type" value="Genomic_DNA"/>
</dbReference>
<dbReference type="InterPro" id="IPR051309">
    <property type="entry name" value="ABCF_ATPase"/>
</dbReference>
<feature type="region of interest" description="Disordered" evidence="1">
    <location>
        <begin position="88"/>
        <end position="121"/>
    </location>
</feature>
<comment type="caution">
    <text evidence="2">The sequence shown here is derived from an EMBL/GenBank/DDBJ whole genome shotgun (WGS) entry which is preliminary data.</text>
</comment>
<dbReference type="PANTHER" id="PTHR42855">
    <property type="entry name" value="ABC TRANSPORTER ATP-BINDING SUBUNIT"/>
    <property type="match status" value="1"/>
</dbReference>
<reference evidence="2 3" key="1">
    <citation type="submission" date="2017-11" db="EMBL/GenBank/DDBJ databases">
        <title>Draft Genome Sequence of Lactobacillus curieae NBRC 111893 isolated from Koso, a Japanese sugar-Vegetable Fermented Beverage.</title>
        <authorList>
            <person name="Chiou T.Y."/>
            <person name="Oshima K."/>
            <person name="Suda W."/>
            <person name="Hattori M."/>
            <person name="Takahashi T."/>
        </authorList>
    </citation>
    <scope>NUCLEOTIDE SEQUENCE [LARGE SCALE GENOMIC DNA]</scope>
    <source>
        <strain evidence="2 3">NBRC111893</strain>
    </source>
</reference>
<dbReference type="AlphaFoldDB" id="A0A401FJU4"/>
<feature type="compositionally biased region" description="Basic and acidic residues" evidence="1">
    <location>
        <begin position="104"/>
        <end position="113"/>
    </location>
</feature>
<gene>
    <name evidence="2" type="ORF">NBRC111893_801</name>
</gene>
<dbReference type="PANTHER" id="PTHR42855:SF2">
    <property type="entry name" value="DRUG RESISTANCE ABC TRANSPORTER,ATP-BINDING PROTEIN"/>
    <property type="match status" value="1"/>
</dbReference>
<name>A0A401FJU4_9LACO</name>
<dbReference type="Proteomes" id="UP000286974">
    <property type="component" value="Unassembled WGS sequence"/>
</dbReference>
<keyword evidence="2" id="KW-0547">Nucleotide-binding</keyword>
<protein>
    <submittedName>
        <fullName evidence="2">ABC transporter, ATP-binding protein</fullName>
    </submittedName>
</protein>